<dbReference type="VEuPathDB" id="ToxoDB:CSUI_004631"/>
<keyword evidence="1" id="KW-0472">Membrane</keyword>
<gene>
    <name evidence="2" type="ORF">CSUI_004631</name>
</gene>
<feature type="transmembrane region" description="Helical" evidence="1">
    <location>
        <begin position="41"/>
        <end position="63"/>
    </location>
</feature>
<reference evidence="2 3" key="1">
    <citation type="journal article" date="2017" name="Int. J. Parasitol.">
        <title>The genome of the protozoan parasite Cystoisospora suis and a reverse vaccinology approach to identify vaccine candidates.</title>
        <authorList>
            <person name="Palmieri N."/>
            <person name="Shrestha A."/>
            <person name="Ruttkowski B."/>
            <person name="Beck T."/>
            <person name="Vogl C."/>
            <person name="Tomley F."/>
            <person name="Blake D.P."/>
            <person name="Joachim A."/>
        </authorList>
    </citation>
    <scope>NUCLEOTIDE SEQUENCE [LARGE SCALE GENOMIC DNA]</scope>
    <source>
        <strain evidence="2 3">Wien I</strain>
    </source>
</reference>
<name>A0A2C6L086_9APIC</name>
<accession>A0A2C6L086</accession>
<keyword evidence="3" id="KW-1185">Reference proteome</keyword>
<evidence type="ECO:0000313" key="3">
    <source>
        <dbReference type="Proteomes" id="UP000221165"/>
    </source>
</evidence>
<comment type="caution">
    <text evidence="2">The sequence shown here is derived from an EMBL/GenBank/DDBJ whole genome shotgun (WGS) entry which is preliminary data.</text>
</comment>
<dbReference type="GeneID" id="94428027"/>
<dbReference type="Proteomes" id="UP000221165">
    <property type="component" value="Unassembled WGS sequence"/>
</dbReference>
<evidence type="ECO:0008006" key="4">
    <source>
        <dbReference type="Google" id="ProtNLM"/>
    </source>
</evidence>
<protein>
    <recommendedName>
        <fullName evidence="4">Transmembrane protein</fullName>
    </recommendedName>
</protein>
<proteinExistence type="predicted"/>
<keyword evidence="1" id="KW-1133">Transmembrane helix</keyword>
<evidence type="ECO:0000313" key="2">
    <source>
        <dbReference type="EMBL" id="PHJ21525.1"/>
    </source>
</evidence>
<sequence>MIRRRVGSPLSCVSFPLSSLPILSFFLALSQFLSFSLSFCFLSSSISLFLKLFYFLPLSLFTLQIERIRREAS</sequence>
<keyword evidence="1" id="KW-0812">Transmembrane</keyword>
<dbReference type="AlphaFoldDB" id="A0A2C6L086"/>
<feature type="transmembrane region" description="Helical" evidence="1">
    <location>
        <begin position="12"/>
        <end position="35"/>
    </location>
</feature>
<organism evidence="2 3">
    <name type="scientific">Cystoisospora suis</name>
    <dbReference type="NCBI Taxonomy" id="483139"/>
    <lineage>
        <taxon>Eukaryota</taxon>
        <taxon>Sar</taxon>
        <taxon>Alveolata</taxon>
        <taxon>Apicomplexa</taxon>
        <taxon>Conoidasida</taxon>
        <taxon>Coccidia</taxon>
        <taxon>Eucoccidiorida</taxon>
        <taxon>Eimeriorina</taxon>
        <taxon>Sarcocystidae</taxon>
        <taxon>Cystoisospora</taxon>
    </lineage>
</organism>
<dbReference type="EMBL" id="MIGC01002183">
    <property type="protein sequence ID" value="PHJ21525.1"/>
    <property type="molecule type" value="Genomic_DNA"/>
</dbReference>
<evidence type="ECO:0000256" key="1">
    <source>
        <dbReference type="SAM" id="Phobius"/>
    </source>
</evidence>
<dbReference type="RefSeq" id="XP_067923207.1">
    <property type="nucleotide sequence ID" value="XM_068064816.1"/>
</dbReference>